<dbReference type="AlphaFoldDB" id="A0A2A6BP80"/>
<proteinExistence type="predicted"/>
<keyword evidence="2" id="KW-1185">Reference proteome</keyword>
<gene>
    <name evidence="1" type="primary">WBGene00274153</name>
</gene>
<dbReference type="EnsemblMetazoa" id="PPA35784.1">
    <property type="protein sequence ID" value="PPA35784.1"/>
    <property type="gene ID" value="WBGene00274153"/>
</dbReference>
<reference evidence="2" key="1">
    <citation type="journal article" date="2008" name="Nat. Genet.">
        <title>The Pristionchus pacificus genome provides a unique perspective on nematode lifestyle and parasitism.</title>
        <authorList>
            <person name="Dieterich C."/>
            <person name="Clifton S.W."/>
            <person name="Schuster L.N."/>
            <person name="Chinwalla A."/>
            <person name="Delehaunty K."/>
            <person name="Dinkelacker I."/>
            <person name="Fulton L."/>
            <person name="Fulton R."/>
            <person name="Godfrey J."/>
            <person name="Minx P."/>
            <person name="Mitreva M."/>
            <person name="Roeseler W."/>
            <person name="Tian H."/>
            <person name="Witte H."/>
            <person name="Yang S.P."/>
            <person name="Wilson R.K."/>
            <person name="Sommer R.J."/>
        </authorList>
    </citation>
    <scope>NUCLEOTIDE SEQUENCE [LARGE SCALE GENOMIC DNA]</scope>
    <source>
        <strain evidence="2">PS312</strain>
    </source>
</reference>
<evidence type="ECO:0000313" key="1">
    <source>
        <dbReference type="EnsemblMetazoa" id="PPA35784.1"/>
    </source>
</evidence>
<accession>A0A8R1YMQ0</accession>
<dbReference type="OrthoDB" id="10389925at2759"/>
<organism evidence="1 2">
    <name type="scientific">Pristionchus pacificus</name>
    <name type="common">Parasitic nematode worm</name>
    <dbReference type="NCBI Taxonomy" id="54126"/>
    <lineage>
        <taxon>Eukaryota</taxon>
        <taxon>Metazoa</taxon>
        <taxon>Ecdysozoa</taxon>
        <taxon>Nematoda</taxon>
        <taxon>Chromadorea</taxon>
        <taxon>Rhabditida</taxon>
        <taxon>Rhabditina</taxon>
        <taxon>Diplogasteromorpha</taxon>
        <taxon>Diplogasteroidea</taxon>
        <taxon>Neodiplogasteridae</taxon>
        <taxon>Pristionchus</taxon>
    </lineage>
</organism>
<reference evidence="1" key="2">
    <citation type="submission" date="2022-06" db="UniProtKB">
        <authorList>
            <consortium name="EnsemblMetazoa"/>
        </authorList>
    </citation>
    <scope>IDENTIFICATION</scope>
    <source>
        <strain evidence="1">PS312</strain>
    </source>
</reference>
<sequence length="371" mass="41024">MFAANGSMTSLKDMPAEIIDMICHGVTLEDIANLQESNPELDRAIDFVFFPRFTKMRIMMDANGSTLTVSPRSAHSLLGKSSFSIPFDSPKSQQIIRACTAVDSITISVSDHAHHFRILEAINRSGIAVTKLVVNFYTPKDCAECKVITTRDKGCRGLMNRAHRKITTFVREQSKTLTKLKVSTSEEDSISVELRPADGASTSSESRVIYSHAADSALNQSLINPIFTAFNLGKASGPGSVHLTVDWRSRLDLALQGAFMVALPIGHRGGVNKMRIGFSSKVSSLSHDEIHSCLEAFSDQLSETRRLKELICDFKSSQIDPHLLDKTVSVLSKQLVFAGTESHRIRMLFDAPIIEEPNRIKQEWAALPKVY</sequence>
<protein>
    <submittedName>
        <fullName evidence="1">Uncharacterized protein</fullName>
    </submittedName>
</protein>
<accession>A0A2A6BP80</accession>
<evidence type="ECO:0000313" key="2">
    <source>
        <dbReference type="Proteomes" id="UP000005239"/>
    </source>
</evidence>
<name>A0A2A6BP80_PRIPA</name>
<dbReference type="Proteomes" id="UP000005239">
    <property type="component" value="Unassembled WGS sequence"/>
</dbReference>